<dbReference type="EMBL" id="JANFQO010000022">
    <property type="protein sequence ID" value="MCQ4166857.1"/>
    <property type="molecule type" value="Genomic_DNA"/>
</dbReference>
<sequence length="253" mass="27505">MPDLSDITARIRYVLVRTSQPGNIGAAARAIRTMGFSRLVLVAPQRYPDPEATAFAAGADDVLQQAVIVPDLRSAIADCRAVYGATARQRAVALAEHTPRQVAARIQADALAGAEVALVFGNERTGLENDELALCHGAVHIPAAPDYSSLNLAQAVQVLAYELRVRLLDDPAPPSQSQRADPPASAGAMEGFFDHLYATLDEIDFHKGRSPEVIMLRLRKLFLRAAPDERELRVLRGILADAQRMARLARDKR</sequence>
<dbReference type="PANTHER" id="PTHR42786">
    <property type="entry name" value="TRNA/RRNA METHYLTRANSFERASE"/>
    <property type="match status" value="1"/>
</dbReference>
<proteinExistence type="inferred from homology"/>
<name>A0ABT1QX37_9GAMM</name>
<keyword evidence="8" id="KW-1185">Reference proteome</keyword>
<evidence type="ECO:0000256" key="2">
    <source>
        <dbReference type="ARBA" id="ARBA00022603"/>
    </source>
</evidence>
<keyword evidence="2 5" id="KW-0489">Methyltransferase</keyword>
<comment type="caution">
    <text evidence="7">The sequence shown here is derived from an EMBL/GenBank/DDBJ whole genome shotgun (WGS) entry which is preliminary data.</text>
</comment>
<comment type="function">
    <text evidence="5">Catalyzes the formation of 2'O-methylated cytidine (Cm32) or 2'O-methylated uridine (Um32) at position 32 in tRNA.</text>
</comment>
<evidence type="ECO:0000256" key="4">
    <source>
        <dbReference type="ARBA" id="ARBA00022691"/>
    </source>
</evidence>
<dbReference type="Pfam" id="PF00588">
    <property type="entry name" value="SpoU_methylase"/>
    <property type="match status" value="1"/>
</dbReference>
<dbReference type="InterPro" id="IPR029026">
    <property type="entry name" value="tRNA_m1G_MTases_N"/>
</dbReference>
<dbReference type="Gene3D" id="3.40.1280.10">
    <property type="match status" value="1"/>
</dbReference>
<evidence type="ECO:0000256" key="1">
    <source>
        <dbReference type="ARBA" id="ARBA00007228"/>
    </source>
</evidence>
<comment type="catalytic activity">
    <reaction evidence="5">
        <text>uridine(32) in tRNA + S-adenosyl-L-methionine = 2'-O-methyluridine(32) in tRNA + S-adenosyl-L-homocysteine + H(+)</text>
        <dbReference type="Rhea" id="RHEA:42936"/>
        <dbReference type="Rhea" id="RHEA-COMP:10107"/>
        <dbReference type="Rhea" id="RHEA-COMP:10290"/>
        <dbReference type="ChEBI" id="CHEBI:15378"/>
        <dbReference type="ChEBI" id="CHEBI:57856"/>
        <dbReference type="ChEBI" id="CHEBI:59789"/>
        <dbReference type="ChEBI" id="CHEBI:65315"/>
        <dbReference type="ChEBI" id="CHEBI:74478"/>
        <dbReference type="EC" id="2.1.1.200"/>
    </reaction>
</comment>
<dbReference type="Proteomes" id="UP001165498">
    <property type="component" value="Unassembled WGS sequence"/>
</dbReference>
<dbReference type="CDD" id="cd18093">
    <property type="entry name" value="SpoU-like_TrmJ"/>
    <property type="match status" value="1"/>
</dbReference>
<dbReference type="EC" id="2.1.1.200" evidence="5"/>
<keyword evidence="3" id="KW-0808">Transferase</keyword>
<organism evidence="7 8">
    <name type="scientific">Tahibacter harae</name>
    <dbReference type="NCBI Taxonomy" id="2963937"/>
    <lineage>
        <taxon>Bacteria</taxon>
        <taxon>Pseudomonadati</taxon>
        <taxon>Pseudomonadota</taxon>
        <taxon>Gammaproteobacteria</taxon>
        <taxon>Lysobacterales</taxon>
        <taxon>Rhodanobacteraceae</taxon>
        <taxon>Tahibacter</taxon>
    </lineage>
</organism>
<dbReference type="GO" id="GO:0008168">
    <property type="term" value="F:methyltransferase activity"/>
    <property type="evidence" value="ECO:0007669"/>
    <property type="project" value="UniProtKB-KW"/>
</dbReference>
<evidence type="ECO:0000256" key="3">
    <source>
        <dbReference type="ARBA" id="ARBA00022679"/>
    </source>
</evidence>
<evidence type="ECO:0000259" key="6">
    <source>
        <dbReference type="Pfam" id="PF00588"/>
    </source>
</evidence>
<keyword evidence="5" id="KW-0819">tRNA processing</keyword>
<comment type="subcellular location">
    <subcellularLocation>
        <location evidence="5">Cytoplasm</location>
    </subcellularLocation>
</comment>
<dbReference type="NCBIfam" id="TIGR00050">
    <property type="entry name" value="rRNA_methyl_1"/>
    <property type="match status" value="1"/>
</dbReference>
<protein>
    <recommendedName>
        <fullName evidence="5">tRNA (cytidine/uridine-2'-O-)-methyltransferase TrmJ</fullName>
        <ecNumber evidence="5">2.1.1.200</ecNumber>
    </recommendedName>
    <alternativeName>
        <fullName evidence="5">tRNA (cytidine(32)/uridine(32)-2'-O)-methyltransferase</fullName>
    </alternativeName>
    <alternativeName>
        <fullName evidence="5">tRNA Cm32/Um32 methyltransferase</fullName>
    </alternativeName>
</protein>
<dbReference type="PANTHER" id="PTHR42786:SF2">
    <property type="entry name" value="TRNA (CYTIDINE_URIDINE-2'-O-)-METHYLTRANSFERASE TRMJ"/>
    <property type="match status" value="1"/>
</dbReference>
<evidence type="ECO:0000256" key="5">
    <source>
        <dbReference type="RuleBase" id="RU362024"/>
    </source>
</evidence>
<dbReference type="Gene3D" id="1.10.8.590">
    <property type="match status" value="1"/>
</dbReference>
<comment type="subunit">
    <text evidence="5">Homodimer.</text>
</comment>
<dbReference type="InterPro" id="IPR004384">
    <property type="entry name" value="RNA_MeTrfase_TrmJ/LasT"/>
</dbReference>
<feature type="domain" description="tRNA/rRNA methyltransferase SpoU type" evidence="6">
    <location>
        <begin position="12"/>
        <end position="161"/>
    </location>
</feature>
<keyword evidence="5" id="KW-0963">Cytoplasm</keyword>
<reference evidence="7" key="1">
    <citation type="submission" date="2022-07" db="EMBL/GenBank/DDBJ databases">
        <title>Tahibacter sp., a new gammaproteobacterium isolated from the silt sample collected at pig farm.</title>
        <authorList>
            <person name="Chen H."/>
        </authorList>
    </citation>
    <scope>NUCLEOTIDE SEQUENCE</scope>
    <source>
        <strain evidence="7">P2K</strain>
    </source>
</reference>
<dbReference type="SUPFAM" id="SSF75217">
    <property type="entry name" value="alpha/beta knot"/>
    <property type="match status" value="1"/>
</dbReference>
<evidence type="ECO:0000313" key="8">
    <source>
        <dbReference type="Proteomes" id="UP001165498"/>
    </source>
</evidence>
<dbReference type="InterPro" id="IPR029028">
    <property type="entry name" value="Alpha/beta_knot_MTases"/>
</dbReference>
<dbReference type="GO" id="GO:0032259">
    <property type="term" value="P:methylation"/>
    <property type="evidence" value="ECO:0007669"/>
    <property type="project" value="UniProtKB-KW"/>
</dbReference>
<dbReference type="RefSeq" id="WP_255916046.1">
    <property type="nucleotide sequence ID" value="NZ_JANFQO010000022.1"/>
</dbReference>
<accession>A0ABT1QX37</accession>
<comment type="similarity">
    <text evidence="1">Belongs to the class IV-like SAM-binding methyltransferase superfamily. RNA methyltransferase TrmH family.</text>
</comment>
<evidence type="ECO:0000313" key="7">
    <source>
        <dbReference type="EMBL" id="MCQ4166857.1"/>
    </source>
</evidence>
<dbReference type="PIRSF" id="PIRSF004808">
    <property type="entry name" value="LasT"/>
    <property type="match status" value="1"/>
</dbReference>
<dbReference type="InterPro" id="IPR001537">
    <property type="entry name" value="SpoU_MeTrfase"/>
</dbReference>
<comment type="catalytic activity">
    <reaction evidence="5">
        <text>cytidine(32) in tRNA + S-adenosyl-L-methionine = 2'-O-methylcytidine(32) in tRNA + S-adenosyl-L-homocysteine + H(+)</text>
        <dbReference type="Rhea" id="RHEA:42932"/>
        <dbReference type="Rhea" id="RHEA-COMP:10288"/>
        <dbReference type="Rhea" id="RHEA-COMP:10289"/>
        <dbReference type="ChEBI" id="CHEBI:15378"/>
        <dbReference type="ChEBI" id="CHEBI:57856"/>
        <dbReference type="ChEBI" id="CHEBI:59789"/>
        <dbReference type="ChEBI" id="CHEBI:74495"/>
        <dbReference type="ChEBI" id="CHEBI:82748"/>
        <dbReference type="EC" id="2.1.1.200"/>
    </reaction>
</comment>
<gene>
    <name evidence="5" type="primary">trmJ</name>
    <name evidence="7" type="ORF">NM961_19260</name>
</gene>
<keyword evidence="4 5" id="KW-0949">S-adenosyl-L-methionine</keyword>